<dbReference type="SMART" id="SM00494">
    <property type="entry name" value="ChtBD2"/>
    <property type="match status" value="4"/>
</dbReference>
<evidence type="ECO:0000313" key="3">
    <source>
        <dbReference type="Proteomes" id="UP000747542"/>
    </source>
</evidence>
<feature type="domain" description="Chitin-binding type-2" evidence="1">
    <location>
        <begin position="169"/>
        <end position="226"/>
    </location>
</feature>
<keyword evidence="3" id="KW-1185">Reference proteome</keyword>
<reference evidence="2" key="1">
    <citation type="journal article" date="2021" name="Sci. Adv.">
        <title>The American lobster genome reveals insights on longevity, neural, and immune adaptations.</title>
        <authorList>
            <person name="Polinski J.M."/>
            <person name="Zimin A.V."/>
            <person name="Clark K.F."/>
            <person name="Kohn A.B."/>
            <person name="Sadowski N."/>
            <person name="Timp W."/>
            <person name="Ptitsyn A."/>
            <person name="Khanna P."/>
            <person name="Romanova D.Y."/>
            <person name="Williams P."/>
            <person name="Greenwood S.J."/>
            <person name="Moroz L.L."/>
            <person name="Walt D.R."/>
            <person name="Bodnar A.G."/>
        </authorList>
    </citation>
    <scope>NUCLEOTIDE SEQUENCE</scope>
    <source>
        <strain evidence="2">GMGI-L3</strain>
    </source>
</reference>
<proteinExistence type="predicted"/>
<evidence type="ECO:0000259" key="1">
    <source>
        <dbReference type="PROSITE" id="PS50940"/>
    </source>
</evidence>
<comment type="caution">
    <text evidence="2">The sequence shown here is derived from an EMBL/GenBank/DDBJ whole genome shotgun (WGS) entry which is preliminary data.</text>
</comment>
<evidence type="ECO:0000313" key="2">
    <source>
        <dbReference type="EMBL" id="KAG7153629.1"/>
    </source>
</evidence>
<dbReference type="Pfam" id="PF01607">
    <property type="entry name" value="CBM_14"/>
    <property type="match status" value="1"/>
</dbReference>
<feature type="domain" description="Chitin-binding type-2" evidence="1">
    <location>
        <begin position="59"/>
        <end position="104"/>
    </location>
</feature>
<protein>
    <submittedName>
        <fullName evidence="2">Putative Keratin-associated protein 16-1-like 2</fullName>
    </submittedName>
</protein>
<dbReference type="GO" id="GO:0005576">
    <property type="term" value="C:extracellular region"/>
    <property type="evidence" value="ECO:0007669"/>
    <property type="project" value="InterPro"/>
</dbReference>
<dbReference type="PROSITE" id="PS50940">
    <property type="entry name" value="CHIT_BIND_II"/>
    <property type="match status" value="3"/>
</dbReference>
<dbReference type="Proteomes" id="UP000747542">
    <property type="component" value="Unassembled WGS sequence"/>
</dbReference>
<dbReference type="AlphaFoldDB" id="A0A8J5J9T9"/>
<gene>
    <name evidence="2" type="ORF">Hamer_G009278</name>
</gene>
<dbReference type="EMBL" id="JAHLQT010046319">
    <property type="protein sequence ID" value="KAG7153629.1"/>
    <property type="molecule type" value="Genomic_DNA"/>
</dbReference>
<accession>A0A8J5J9T9</accession>
<dbReference type="SUPFAM" id="SSF57625">
    <property type="entry name" value="Invertebrate chitin-binding proteins"/>
    <property type="match status" value="1"/>
</dbReference>
<dbReference type="InterPro" id="IPR036508">
    <property type="entry name" value="Chitin-bd_dom_sf"/>
</dbReference>
<feature type="domain" description="Chitin-binding type-2" evidence="1">
    <location>
        <begin position="111"/>
        <end position="163"/>
    </location>
</feature>
<organism evidence="2 3">
    <name type="scientific">Homarus americanus</name>
    <name type="common">American lobster</name>
    <dbReference type="NCBI Taxonomy" id="6706"/>
    <lineage>
        <taxon>Eukaryota</taxon>
        <taxon>Metazoa</taxon>
        <taxon>Ecdysozoa</taxon>
        <taxon>Arthropoda</taxon>
        <taxon>Crustacea</taxon>
        <taxon>Multicrustacea</taxon>
        <taxon>Malacostraca</taxon>
        <taxon>Eumalacostraca</taxon>
        <taxon>Eucarida</taxon>
        <taxon>Decapoda</taxon>
        <taxon>Pleocyemata</taxon>
        <taxon>Astacidea</taxon>
        <taxon>Nephropoidea</taxon>
        <taxon>Nephropidae</taxon>
        <taxon>Homarus</taxon>
    </lineage>
</organism>
<name>A0A8J5J9T9_HOMAM</name>
<feature type="non-terminal residue" evidence="2">
    <location>
        <position position="315"/>
    </location>
</feature>
<dbReference type="GO" id="GO:0008061">
    <property type="term" value="F:chitin binding"/>
    <property type="evidence" value="ECO:0007669"/>
    <property type="project" value="InterPro"/>
</dbReference>
<sequence>CHLPTLVQQLPACQHYHRCHSQLSLVTVNHYLSLMKTRFLLIPLVVLCTVGVFSKDNCVPDCSGKKVLDRVTDPLNCTKYFICLRNNLPQDTSVPCDSGKSFNECEPPACHLTCNGSLDSISDPNDCGIYYICSAGNILGPISCPKDRPYFDGKTCTTDSSQCCSGLCTPYCQAGIVEAPDPVNCTNYYICSRTGPADEKLHFSCPSGENFDVAQGHCIPGAKCTIMCPKTTVPGSHTTPSGGGSSVMPTTDCLDNMKCNATGYFPKCASCQQDYFHCWKVHEDALVETCTGDLVFNTDPSYPYCIDPTTCPRHR</sequence>
<dbReference type="InterPro" id="IPR002557">
    <property type="entry name" value="Chitin-bd_dom"/>
</dbReference>
<feature type="non-terminal residue" evidence="2">
    <location>
        <position position="1"/>
    </location>
</feature>